<dbReference type="InterPro" id="IPR012341">
    <property type="entry name" value="6hp_glycosidase-like_sf"/>
</dbReference>
<dbReference type="EMBL" id="JAFDVD010000009">
    <property type="protein sequence ID" value="MBM6400617.1"/>
    <property type="molecule type" value="Genomic_DNA"/>
</dbReference>
<gene>
    <name evidence="1" type="ORF">JQN70_09495</name>
</gene>
<sequence>MSPATVSRRGLLLAGGGVVAAGGAVGVAALDRAKHTEVPLYSETVAFSAPGVRQLVPAGRAEALVPDTRVLQAGPYRSRLVEDEQEWLEGCAPWALRVRDDGLLRSALLDLRALTADLPVAVAGWSPRWRYAWPRDVAFVAAALARLGRPEAAVAQLAFLAGVQRPDGWFEARYEIHTGRAPDERVPQLDGSGWVLWAAAQVVLHAPDRAAALLAPLRPMLVRSARRLLASRDPGTGLPPPSSDYWELVEDRLTLGTAAAVLAGLYAAGDALFAVGEMALRDRTTAAAAQLAEQVREHFGPLGYPRLLGGNVPDAAVTFLVAPIGAPDASLEVLQAVDRAETALARPAGGLAPGAGWKDDGISWTPETALFAAAWAATGFRTKAEHLLGWLGRHRTDAGSFPEKVLHDGRPAAVAPLAWTAALVVIARHELVRA</sequence>
<keyword evidence="2" id="KW-1185">Reference proteome</keyword>
<name>A0ABS2CL64_9MICO</name>
<evidence type="ECO:0000313" key="2">
    <source>
        <dbReference type="Proteomes" id="UP001430172"/>
    </source>
</evidence>
<dbReference type="RefSeq" id="WP_204131091.1">
    <property type="nucleotide sequence ID" value="NZ_JAFDVD010000009.1"/>
</dbReference>
<comment type="caution">
    <text evidence="1">The sequence shown here is derived from an EMBL/GenBank/DDBJ whole genome shotgun (WGS) entry which is preliminary data.</text>
</comment>
<dbReference type="PANTHER" id="PTHR31616">
    <property type="entry name" value="TREHALASE"/>
    <property type="match status" value="1"/>
</dbReference>
<dbReference type="Gene3D" id="1.50.10.10">
    <property type="match status" value="1"/>
</dbReference>
<organism evidence="1 2">
    <name type="scientific">Phycicoccus sonneratiae</name>
    <dbReference type="NCBI Taxonomy" id="2807628"/>
    <lineage>
        <taxon>Bacteria</taxon>
        <taxon>Bacillati</taxon>
        <taxon>Actinomycetota</taxon>
        <taxon>Actinomycetes</taxon>
        <taxon>Micrococcales</taxon>
        <taxon>Intrasporangiaceae</taxon>
        <taxon>Phycicoccus</taxon>
    </lineage>
</organism>
<evidence type="ECO:0000313" key="1">
    <source>
        <dbReference type="EMBL" id="MBM6400617.1"/>
    </source>
</evidence>
<dbReference type="InterPro" id="IPR006311">
    <property type="entry name" value="TAT_signal"/>
</dbReference>
<proteinExistence type="predicted"/>
<dbReference type="InterPro" id="IPR008928">
    <property type="entry name" value="6-hairpin_glycosidase_sf"/>
</dbReference>
<dbReference type="PANTHER" id="PTHR31616:SF13">
    <property type="entry name" value="GLUCAN 1,4-ALPHA-GLUCOSIDASE"/>
    <property type="match status" value="1"/>
</dbReference>
<dbReference type="SUPFAM" id="SSF48208">
    <property type="entry name" value="Six-hairpin glycosidases"/>
    <property type="match status" value="1"/>
</dbReference>
<dbReference type="PROSITE" id="PS51318">
    <property type="entry name" value="TAT"/>
    <property type="match status" value="1"/>
</dbReference>
<protein>
    <recommendedName>
        <fullName evidence="3">Glycoside hydrolase family 15</fullName>
    </recommendedName>
</protein>
<dbReference type="Proteomes" id="UP001430172">
    <property type="component" value="Unassembled WGS sequence"/>
</dbReference>
<accession>A0ABS2CL64</accession>
<evidence type="ECO:0008006" key="3">
    <source>
        <dbReference type="Google" id="ProtNLM"/>
    </source>
</evidence>
<reference evidence="1" key="1">
    <citation type="submission" date="2021-02" db="EMBL/GenBank/DDBJ databases">
        <title>Phycicoccus sp. MQZ13P-5T, whole genome shotgun sequence.</title>
        <authorList>
            <person name="Tuo L."/>
        </authorList>
    </citation>
    <scope>NUCLEOTIDE SEQUENCE</scope>
    <source>
        <strain evidence="1">MQZ13P-5</strain>
    </source>
</reference>